<reference evidence="2 3" key="1">
    <citation type="submission" date="2016-08" db="EMBL/GenBank/DDBJ databases">
        <title>Draft genome sequence of Candidatus Piscirickettsia litoralis, from seawater.</title>
        <authorList>
            <person name="Wan X."/>
            <person name="Lee A.J."/>
            <person name="Hou S."/>
            <person name="Donachie S.P."/>
        </authorList>
    </citation>
    <scope>NUCLEOTIDE SEQUENCE [LARGE SCALE GENOMIC DNA]</scope>
    <source>
        <strain evidence="2 3">Y2</strain>
    </source>
</reference>
<feature type="coiled-coil region" evidence="1">
    <location>
        <begin position="28"/>
        <end position="55"/>
    </location>
</feature>
<organism evidence="2 3">
    <name type="scientific">Piscirickettsia litoralis</name>
    <dbReference type="NCBI Taxonomy" id="1891921"/>
    <lineage>
        <taxon>Bacteria</taxon>
        <taxon>Pseudomonadati</taxon>
        <taxon>Pseudomonadota</taxon>
        <taxon>Gammaproteobacteria</taxon>
        <taxon>Thiotrichales</taxon>
        <taxon>Piscirickettsiaceae</taxon>
        <taxon>Piscirickettsia</taxon>
    </lineage>
</organism>
<accession>A0ABX3A573</accession>
<keyword evidence="1" id="KW-0175">Coiled coil</keyword>
<gene>
    <name evidence="2" type="ORF">BGC07_13735</name>
</gene>
<dbReference type="Proteomes" id="UP000094329">
    <property type="component" value="Unassembled WGS sequence"/>
</dbReference>
<dbReference type="InterPro" id="IPR011990">
    <property type="entry name" value="TPR-like_helical_dom_sf"/>
</dbReference>
<proteinExistence type="predicted"/>
<dbReference type="SUPFAM" id="SSF48452">
    <property type="entry name" value="TPR-like"/>
    <property type="match status" value="1"/>
</dbReference>
<dbReference type="Gene3D" id="1.25.40.10">
    <property type="entry name" value="Tetratricopeptide repeat domain"/>
    <property type="match status" value="1"/>
</dbReference>
<protein>
    <submittedName>
        <fullName evidence="2">Uncharacterized protein</fullName>
    </submittedName>
</protein>
<evidence type="ECO:0000313" key="2">
    <source>
        <dbReference type="EMBL" id="ODN43764.1"/>
    </source>
</evidence>
<name>A0ABX3A573_9GAMM</name>
<keyword evidence="3" id="KW-1185">Reference proteome</keyword>
<evidence type="ECO:0000256" key="1">
    <source>
        <dbReference type="SAM" id="Coils"/>
    </source>
</evidence>
<dbReference type="EMBL" id="MDTU01000001">
    <property type="protein sequence ID" value="ODN43764.1"/>
    <property type="molecule type" value="Genomic_DNA"/>
</dbReference>
<evidence type="ECO:0000313" key="3">
    <source>
        <dbReference type="Proteomes" id="UP000094329"/>
    </source>
</evidence>
<sequence length="301" mass="35148">MTTADKSQEISTYYNKLEKLLNINKTSLKEITQTLDQLYQEIQDNDRQKENHKKIEVLIKQALHKKDTKKYHEALLHYYTVFNQIDKGIEFYKSLKTSFDKHIILAKLIKKQDKDSQSYIYHLEKAFFLNIYDDALLKLIADTYSKSKQHFELLSFYNKLLERIPHSAKVYSLRSGVLMDLNQYNPARESAIQAIRLGAAHDLETASHTLTNALLAGVDNTHISKLLRQAKKHIWAHKIVTQTRIINTPSTFFCLEENIKASLMTLNKNFPFKNVIINNIYPQILDPSIDIEKKYLKLCNQ</sequence>
<dbReference type="RefSeq" id="WP_069313560.1">
    <property type="nucleotide sequence ID" value="NZ_MDTU01000001.1"/>
</dbReference>
<comment type="caution">
    <text evidence="2">The sequence shown here is derived from an EMBL/GenBank/DDBJ whole genome shotgun (WGS) entry which is preliminary data.</text>
</comment>